<organism evidence="1">
    <name type="scientific">Anguilla anguilla</name>
    <name type="common">European freshwater eel</name>
    <name type="synonym">Muraena anguilla</name>
    <dbReference type="NCBI Taxonomy" id="7936"/>
    <lineage>
        <taxon>Eukaryota</taxon>
        <taxon>Metazoa</taxon>
        <taxon>Chordata</taxon>
        <taxon>Craniata</taxon>
        <taxon>Vertebrata</taxon>
        <taxon>Euteleostomi</taxon>
        <taxon>Actinopterygii</taxon>
        <taxon>Neopterygii</taxon>
        <taxon>Teleostei</taxon>
        <taxon>Anguilliformes</taxon>
        <taxon>Anguillidae</taxon>
        <taxon>Anguilla</taxon>
    </lineage>
</organism>
<reference evidence="1" key="1">
    <citation type="submission" date="2014-11" db="EMBL/GenBank/DDBJ databases">
        <authorList>
            <person name="Amaro Gonzalez C."/>
        </authorList>
    </citation>
    <scope>NUCLEOTIDE SEQUENCE</scope>
</reference>
<sequence length="14" mass="1671">MELFNNVITRLAYS</sequence>
<name>A0A0E9P7X2_ANGAN</name>
<proteinExistence type="predicted"/>
<evidence type="ECO:0000313" key="1">
    <source>
        <dbReference type="EMBL" id="JAH00387.1"/>
    </source>
</evidence>
<reference evidence="1" key="2">
    <citation type="journal article" date="2015" name="Fish Shellfish Immunol.">
        <title>Early steps in the European eel (Anguilla anguilla)-Vibrio vulnificus interaction in the gills: Role of the RtxA13 toxin.</title>
        <authorList>
            <person name="Callol A."/>
            <person name="Pajuelo D."/>
            <person name="Ebbesson L."/>
            <person name="Teles M."/>
            <person name="MacKenzie S."/>
            <person name="Amaro C."/>
        </authorList>
    </citation>
    <scope>NUCLEOTIDE SEQUENCE</scope>
</reference>
<accession>A0A0E9P7X2</accession>
<protein>
    <submittedName>
        <fullName evidence="1">Uncharacterized protein</fullName>
    </submittedName>
</protein>
<dbReference type="EMBL" id="GBXM01108190">
    <property type="protein sequence ID" value="JAH00387.1"/>
    <property type="molecule type" value="Transcribed_RNA"/>
</dbReference>